<keyword evidence="3 7" id="KW-0812">Transmembrane</keyword>
<dbReference type="Proteomes" id="UP000177528">
    <property type="component" value="Unassembled WGS sequence"/>
</dbReference>
<keyword evidence="4 7" id="KW-1133">Transmembrane helix</keyword>
<dbReference type="Pfam" id="PF02687">
    <property type="entry name" value="FtsX"/>
    <property type="match status" value="1"/>
</dbReference>
<evidence type="ECO:0000313" key="10">
    <source>
        <dbReference type="EMBL" id="OGY35208.1"/>
    </source>
</evidence>
<sequence length="406" mass="41914">MDSKETALTAFDALLSNKLRTSLAILGIVIGIAAVVSLIALGQGAQTSVTQRIASTGSNLLTISPGQSNQRGVQGGSGSANTLTLEDAQAIAANKSLTTVAAVSAEVSQSYQITQGRNNTNSRTTGVLPGYRTTSNLTLASGSFITDKQVAGLEKVVVLGSTVANDLFGGGTAVGQTVQIKRIPFRVIGITAPKGGGGFGSPDDSVFVPVTTAQKLLVGSDNVNSISITATSADVMNQTMDSVGYFLLRRHTLSTPQEADFSIRSQADLLSAITETTSTFTNLLSGIAAISLLVGGIGIMNIMLVTITERTREIGIRKAIGAKKKDILLQFLLESVVLTLAGGAIGVVMGLGISLIAGQLLNIPPALSLYGPLLAFGVSSAIGVVFGYYPARRAAQLQPIEALRYE</sequence>
<dbReference type="PANTHER" id="PTHR30572">
    <property type="entry name" value="MEMBRANE COMPONENT OF TRANSPORTER-RELATED"/>
    <property type="match status" value="1"/>
</dbReference>
<evidence type="ECO:0000256" key="3">
    <source>
        <dbReference type="ARBA" id="ARBA00022692"/>
    </source>
</evidence>
<comment type="caution">
    <text evidence="10">The sequence shown here is derived from an EMBL/GenBank/DDBJ whole genome shotgun (WGS) entry which is preliminary data.</text>
</comment>
<evidence type="ECO:0000256" key="2">
    <source>
        <dbReference type="ARBA" id="ARBA00022475"/>
    </source>
</evidence>
<feature type="domain" description="ABC3 transporter permease C-terminal" evidence="8">
    <location>
        <begin position="287"/>
        <end position="399"/>
    </location>
</feature>
<dbReference type="InterPro" id="IPR050250">
    <property type="entry name" value="Macrolide_Exporter_MacB"/>
</dbReference>
<feature type="transmembrane region" description="Helical" evidence="7">
    <location>
        <begin position="283"/>
        <end position="307"/>
    </location>
</feature>
<evidence type="ECO:0000256" key="5">
    <source>
        <dbReference type="ARBA" id="ARBA00023136"/>
    </source>
</evidence>
<evidence type="ECO:0000256" key="7">
    <source>
        <dbReference type="SAM" id="Phobius"/>
    </source>
</evidence>
<evidence type="ECO:0000259" key="9">
    <source>
        <dbReference type="Pfam" id="PF12704"/>
    </source>
</evidence>
<evidence type="ECO:0000256" key="4">
    <source>
        <dbReference type="ARBA" id="ARBA00022989"/>
    </source>
</evidence>
<comment type="subcellular location">
    <subcellularLocation>
        <location evidence="1">Cell membrane</location>
        <topology evidence="1">Multi-pass membrane protein</topology>
    </subcellularLocation>
</comment>
<dbReference type="Pfam" id="PF12704">
    <property type="entry name" value="MacB_PCD"/>
    <property type="match status" value="1"/>
</dbReference>
<name>A0A1G1X5C0_9BACT</name>
<protein>
    <recommendedName>
        <fullName evidence="12">Multidrug ABC transporter substrate-binding protein</fullName>
    </recommendedName>
</protein>
<evidence type="ECO:0000256" key="6">
    <source>
        <dbReference type="ARBA" id="ARBA00038076"/>
    </source>
</evidence>
<feature type="transmembrane region" description="Helical" evidence="7">
    <location>
        <begin position="328"/>
        <end position="357"/>
    </location>
</feature>
<evidence type="ECO:0000256" key="1">
    <source>
        <dbReference type="ARBA" id="ARBA00004651"/>
    </source>
</evidence>
<keyword evidence="2" id="KW-1003">Cell membrane</keyword>
<dbReference type="InterPro" id="IPR003838">
    <property type="entry name" value="ABC3_permease_C"/>
</dbReference>
<reference evidence="10 11" key="1">
    <citation type="journal article" date="2016" name="Nat. Commun.">
        <title>Thousands of microbial genomes shed light on interconnected biogeochemical processes in an aquifer system.</title>
        <authorList>
            <person name="Anantharaman K."/>
            <person name="Brown C.T."/>
            <person name="Hug L.A."/>
            <person name="Sharon I."/>
            <person name="Castelle C.J."/>
            <person name="Probst A.J."/>
            <person name="Thomas B.C."/>
            <person name="Singh A."/>
            <person name="Wilkins M.J."/>
            <person name="Karaoz U."/>
            <person name="Brodie E.L."/>
            <person name="Williams K.H."/>
            <person name="Hubbard S.S."/>
            <person name="Banfield J.F."/>
        </authorList>
    </citation>
    <scope>NUCLEOTIDE SEQUENCE [LARGE SCALE GENOMIC DNA]</scope>
</reference>
<dbReference type="GO" id="GO:0005886">
    <property type="term" value="C:plasma membrane"/>
    <property type="evidence" value="ECO:0007669"/>
    <property type="project" value="UniProtKB-SubCell"/>
</dbReference>
<dbReference type="EMBL" id="MHHR01000002">
    <property type="protein sequence ID" value="OGY35208.1"/>
    <property type="molecule type" value="Genomic_DNA"/>
</dbReference>
<comment type="similarity">
    <text evidence="6">Belongs to the ABC-4 integral membrane protein family.</text>
</comment>
<dbReference type="InterPro" id="IPR025857">
    <property type="entry name" value="MacB_PCD"/>
</dbReference>
<dbReference type="AlphaFoldDB" id="A0A1G1X5C0"/>
<gene>
    <name evidence="10" type="ORF">A3D99_00870</name>
</gene>
<dbReference type="GO" id="GO:0022857">
    <property type="term" value="F:transmembrane transporter activity"/>
    <property type="evidence" value="ECO:0007669"/>
    <property type="project" value="TreeGrafter"/>
</dbReference>
<evidence type="ECO:0000259" key="8">
    <source>
        <dbReference type="Pfam" id="PF02687"/>
    </source>
</evidence>
<organism evidence="10 11">
    <name type="scientific">Candidatus Andersenbacteria bacterium RIFCSPHIGHO2_12_FULL_45_11</name>
    <dbReference type="NCBI Taxonomy" id="1797281"/>
    <lineage>
        <taxon>Bacteria</taxon>
        <taxon>Candidatus Anderseniibacteriota</taxon>
    </lineage>
</organism>
<keyword evidence="5 7" id="KW-0472">Membrane</keyword>
<feature type="domain" description="MacB-like periplasmic core" evidence="9">
    <location>
        <begin position="21"/>
        <end position="243"/>
    </location>
</feature>
<dbReference type="PANTHER" id="PTHR30572:SF4">
    <property type="entry name" value="ABC TRANSPORTER PERMEASE YTRF"/>
    <property type="match status" value="1"/>
</dbReference>
<proteinExistence type="inferred from homology"/>
<feature type="transmembrane region" description="Helical" evidence="7">
    <location>
        <begin position="21"/>
        <end position="42"/>
    </location>
</feature>
<feature type="transmembrane region" description="Helical" evidence="7">
    <location>
        <begin position="369"/>
        <end position="389"/>
    </location>
</feature>
<accession>A0A1G1X5C0</accession>
<evidence type="ECO:0000313" key="11">
    <source>
        <dbReference type="Proteomes" id="UP000177528"/>
    </source>
</evidence>
<evidence type="ECO:0008006" key="12">
    <source>
        <dbReference type="Google" id="ProtNLM"/>
    </source>
</evidence>